<evidence type="ECO:0008006" key="5">
    <source>
        <dbReference type="Google" id="ProtNLM"/>
    </source>
</evidence>
<evidence type="ECO:0000256" key="1">
    <source>
        <dbReference type="SAM" id="MobiDB-lite"/>
    </source>
</evidence>
<keyword evidence="2" id="KW-0472">Membrane</keyword>
<gene>
    <name evidence="3" type="ORF">WJX74_000002</name>
</gene>
<dbReference type="EMBL" id="JALJOS010000019">
    <property type="protein sequence ID" value="KAK9826912.1"/>
    <property type="molecule type" value="Genomic_DNA"/>
</dbReference>
<reference evidence="3 4" key="1">
    <citation type="journal article" date="2024" name="Nat. Commun.">
        <title>Phylogenomics reveals the evolutionary origins of lichenization in chlorophyte algae.</title>
        <authorList>
            <person name="Puginier C."/>
            <person name="Libourel C."/>
            <person name="Otte J."/>
            <person name="Skaloud P."/>
            <person name="Haon M."/>
            <person name="Grisel S."/>
            <person name="Petersen M."/>
            <person name="Berrin J.G."/>
            <person name="Delaux P.M."/>
            <person name="Dal Grande F."/>
            <person name="Keller J."/>
        </authorList>
    </citation>
    <scope>NUCLEOTIDE SEQUENCE [LARGE SCALE GENOMIC DNA]</scope>
    <source>
        <strain evidence="3 4">SAG 2145</strain>
    </source>
</reference>
<evidence type="ECO:0000313" key="4">
    <source>
        <dbReference type="Proteomes" id="UP001438707"/>
    </source>
</evidence>
<sequence length="287" mass="31993">MEQYHRKADDEWATEQEDLLEEWGQKAAGLRWLHLESAKFYNILSDAVTIPTIVISAGAGITALKETCGSKLSIVVGALNLLAAFFVALTRYYTPADKAGKHQATSQDFGKLYRKIALELSMPKYRRGRCFEFMLACRTEYDRLVSTDIQPPGFVIRKYKREFKSVVHKPEVVNVELEQVHVAHAHDEQPPGDDHVDVQDLPIRRANPHVHGRRHRARRASTVLQDSIIDPGKAMEDGVGPRQVVVAAEPAPPQQPDTFTSGIASPFSGQESKSPPHRGLTDNAVPE</sequence>
<protein>
    <recommendedName>
        <fullName evidence="5">SMODS and SLOG-associating 2TM effector domain-containing protein</fullName>
    </recommendedName>
</protein>
<organism evidence="3 4">
    <name type="scientific">Apatococcus lobatus</name>
    <dbReference type="NCBI Taxonomy" id="904363"/>
    <lineage>
        <taxon>Eukaryota</taxon>
        <taxon>Viridiplantae</taxon>
        <taxon>Chlorophyta</taxon>
        <taxon>core chlorophytes</taxon>
        <taxon>Trebouxiophyceae</taxon>
        <taxon>Chlorellales</taxon>
        <taxon>Chlorellaceae</taxon>
        <taxon>Apatococcus</taxon>
    </lineage>
</organism>
<feature type="region of interest" description="Disordered" evidence="1">
    <location>
        <begin position="248"/>
        <end position="287"/>
    </location>
</feature>
<proteinExistence type="predicted"/>
<keyword evidence="2" id="KW-1133">Transmembrane helix</keyword>
<evidence type="ECO:0000256" key="2">
    <source>
        <dbReference type="SAM" id="Phobius"/>
    </source>
</evidence>
<dbReference type="Proteomes" id="UP001438707">
    <property type="component" value="Unassembled WGS sequence"/>
</dbReference>
<evidence type="ECO:0000313" key="3">
    <source>
        <dbReference type="EMBL" id="KAK9826912.1"/>
    </source>
</evidence>
<keyword evidence="2" id="KW-0812">Transmembrane</keyword>
<feature type="transmembrane region" description="Helical" evidence="2">
    <location>
        <begin position="40"/>
        <end position="61"/>
    </location>
</feature>
<comment type="caution">
    <text evidence="3">The sequence shown here is derived from an EMBL/GenBank/DDBJ whole genome shotgun (WGS) entry which is preliminary data.</text>
</comment>
<feature type="transmembrane region" description="Helical" evidence="2">
    <location>
        <begin position="73"/>
        <end position="93"/>
    </location>
</feature>
<accession>A0AAW1QZK6</accession>
<feature type="compositionally biased region" description="Polar residues" evidence="1">
    <location>
        <begin position="257"/>
        <end position="273"/>
    </location>
</feature>
<keyword evidence="4" id="KW-1185">Reference proteome</keyword>
<dbReference type="AlphaFoldDB" id="A0AAW1QZK6"/>
<name>A0AAW1QZK6_9CHLO</name>
<dbReference type="NCBIfam" id="NF033632">
    <property type="entry name" value="SLATT_4"/>
    <property type="match status" value="1"/>
</dbReference>